<dbReference type="InterPro" id="IPR008207">
    <property type="entry name" value="Sig_transdc_His_kin_Hpt_dom"/>
</dbReference>
<feature type="domain" description="HPt" evidence="2">
    <location>
        <begin position="52"/>
        <end position="124"/>
    </location>
</feature>
<evidence type="ECO:0000256" key="1">
    <source>
        <dbReference type="ARBA" id="ARBA00023012"/>
    </source>
</evidence>
<organism evidence="3 4">
    <name type="scientific">Sulfitobacter sediminis</name>
    <dbReference type="NCBI Taxonomy" id="3234186"/>
    <lineage>
        <taxon>Bacteria</taxon>
        <taxon>Pseudomonadati</taxon>
        <taxon>Pseudomonadota</taxon>
        <taxon>Alphaproteobacteria</taxon>
        <taxon>Rhodobacterales</taxon>
        <taxon>Roseobacteraceae</taxon>
        <taxon>Sulfitobacter</taxon>
    </lineage>
</organism>
<comment type="caution">
    <text evidence="3">The sequence shown here is derived from an EMBL/GenBank/DDBJ whole genome shotgun (WGS) entry which is preliminary data.</text>
</comment>
<keyword evidence="1" id="KW-0902">Two-component regulatory system</keyword>
<evidence type="ECO:0000313" key="3">
    <source>
        <dbReference type="EMBL" id="MEW9920546.1"/>
    </source>
</evidence>
<evidence type="ECO:0000259" key="2">
    <source>
        <dbReference type="Pfam" id="PF01627"/>
    </source>
</evidence>
<protein>
    <submittedName>
        <fullName evidence="3">Hpt domain-containing protein</fullName>
    </submittedName>
</protein>
<dbReference type="SUPFAM" id="SSF47226">
    <property type="entry name" value="Histidine-containing phosphotransfer domain, HPT domain"/>
    <property type="match status" value="1"/>
</dbReference>
<keyword evidence="4" id="KW-1185">Reference proteome</keyword>
<proteinExistence type="predicted"/>
<evidence type="ECO:0000313" key="4">
    <source>
        <dbReference type="Proteomes" id="UP001556098"/>
    </source>
</evidence>
<dbReference type="InterPro" id="IPR036641">
    <property type="entry name" value="HPT_dom_sf"/>
</dbReference>
<name>A0ABV3RNS2_9RHOB</name>
<sequence>MLEIKVFLGGQRCGFLSTFRAERHKGQTRYPMIDWNRVSQLRDEVGSEDFEEVVALFFSEVESVVTQLQDAPDQQTLALKLHFLRSGALNLGFEDLAALCEEEERRAGDGLCDDAGIERVQTNYAVSKQGFLSGLGDLLRD</sequence>
<reference evidence="3 4" key="1">
    <citation type="submission" date="2024-07" db="EMBL/GenBank/DDBJ databases">
        <title>Marimonas sp.nov., isolated from tidal-flat sediment.</title>
        <authorList>
            <person name="Jayan J.N."/>
            <person name="Lee S.S."/>
        </authorList>
    </citation>
    <scope>NUCLEOTIDE SEQUENCE [LARGE SCALE GENOMIC DNA]</scope>
    <source>
        <strain evidence="3 4">MJW-29</strain>
    </source>
</reference>
<gene>
    <name evidence="3" type="ORF">AB2B41_13100</name>
</gene>
<dbReference type="RefSeq" id="WP_367878246.1">
    <property type="nucleotide sequence ID" value="NZ_JBFNXX010000009.1"/>
</dbReference>
<dbReference type="EMBL" id="JBFNXX010000009">
    <property type="protein sequence ID" value="MEW9920546.1"/>
    <property type="molecule type" value="Genomic_DNA"/>
</dbReference>
<accession>A0ABV3RNS2</accession>
<dbReference type="Gene3D" id="1.20.120.160">
    <property type="entry name" value="HPT domain"/>
    <property type="match status" value="1"/>
</dbReference>
<dbReference type="Pfam" id="PF01627">
    <property type="entry name" value="Hpt"/>
    <property type="match status" value="1"/>
</dbReference>
<dbReference type="Proteomes" id="UP001556098">
    <property type="component" value="Unassembled WGS sequence"/>
</dbReference>